<dbReference type="Gene3D" id="3.30.70.360">
    <property type="match status" value="1"/>
</dbReference>
<dbReference type="GO" id="GO:0016787">
    <property type="term" value="F:hydrolase activity"/>
    <property type="evidence" value="ECO:0007669"/>
    <property type="project" value="UniProtKB-KW"/>
</dbReference>
<name>A0A0M5JAF3_9BACI</name>
<evidence type="ECO:0000256" key="2">
    <source>
        <dbReference type="ARBA" id="ARBA00022801"/>
    </source>
</evidence>
<dbReference type="PANTHER" id="PTHR43808:SF17">
    <property type="entry name" value="PEPTIDASE M20"/>
    <property type="match status" value="1"/>
</dbReference>
<feature type="domain" description="Peptidase M20 dimerisation" evidence="3">
    <location>
        <begin position="197"/>
        <end position="294"/>
    </location>
</feature>
<dbReference type="GO" id="GO:0046872">
    <property type="term" value="F:metal ion binding"/>
    <property type="evidence" value="ECO:0007669"/>
    <property type="project" value="UniProtKB-KW"/>
</dbReference>
<dbReference type="InterPro" id="IPR011650">
    <property type="entry name" value="Peptidase_M20_dimer"/>
</dbReference>
<dbReference type="PATRIC" id="fig|1441095.3.peg.3339"/>
<dbReference type="STRING" id="1441095.AM592_15135"/>
<protein>
    <submittedName>
        <fullName evidence="4">Peptidase M20</fullName>
    </submittedName>
</protein>
<keyword evidence="2" id="KW-0378">Hydrolase</keyword>
<evidence type="ECO:0000313" key="4">
    <source>
        <dbReference type="EMBL" id="ALC82769.1"/>
    </source>
</evidence>
<dbReference type="OrthoDB" id="9783294at2"/>
<dbReference type="InterPro" id="IPR036264">
    <property type="entry name" value="Bact_exopeptidase_dim_dom"/>
</dbReference>
<gene>
    <name evidence="4" type="ORF">AM592_15135</name>
</gene>
<evidence type="ECO:0000259" key="3">
    <source>
        <dbReference type="Pfam" id="PF07687"/>
    </source>
</evidence>
<dbReference type="Pfam" id="PF01546">
    <property type="entry name" value="Peptidase_M20"/>
    <property type="match status" value="1"/>
</dbReference>
<dbReference type="InterPro" id="IPR050072">
    <property type="entry name" value="Peptidase_M20A"/>
</dbReference>
<evidence type="ECO:0000313" key="5">
    <source>
        <dbReference type="Proteomes" id="UP000067625"/>
    </source>
</evidence>
<dbReference type="PANTHER" id="PTHR43808">
    <property type="entry name" value="ACETYLORNITHINE DEACETYLASE"/>
    <property type="match status" value="1"/>
</dbReference>
<dbReference type="EMBL" id="CP012600">
    <property type="protein sequence ID" value="ALC82769.1"/>
    <property type="molecule type" value="Genomic_DNA"/>
</dbReference>
<dbReference type="SUPFAM" id="SSF53187">
    <property type="entry name" value="Zn-dependent exopeptidases"/>
    <property type="match status" value="1"/>
</dbReference>
<dbReference type="Gene3D" id="3.40.630.10">
    <property type="entry name" value="Zn peptidases"/>
    <property type="match status" value="1"/>
</dbReference>
<sequence length="416" mass="44199">MVFISNHIRAVFEDLSNDLKVKKGLEFLKADNDRTTTDQIELTEISAPTFYEDARGQRYAEKLKELGLQQIETDEAGNVFGLRSGTGNGPKLVICAHLDTVFPAETDVKAAVKDGKVYAPGISDDGRGLAAVLTLTRALQNVEIETEGDLLIGATVGEEGLGDLYGVKALFQNRNDIDGFISIEPGTPDRVVYQGVGSRRYEVTFTGPGGHSFGSFGTASAIHALGRAIHHISSIQLPKEPKTTFNVGVINGGTSVNTIAQNASMLVDIRSVAQEELAKLEQVILGYIQQAADEENAHWTQDAISVQCKLVGDRPAGTQPEDSLIVQASLASAESLGYQPELDQPSSTDSNVPINLGIPAVTLGGGGDSGGAHTLEEYFDPTDAYVGPQTILLAVLALAGVKGVCEPLLKKKNLKV</sequence>
<dbReference type="RefSeq" id="WP_053604580.1">
    <property type="nucleotide sequence ID" value="NZ_CP012600.1"/>
</dbReference>
<dbReference type="Proteomes" id="UP000067625">
    <property type="component" value="Chromosome"/>
</dbReference>
<reference evidence="4 5" key="2">
    <citation type="journal article" date="2016" name="Int. J. Syst. Evol. Microbiol.">
        <title>Bacillus gobiensis sp. nov., isolated from a soil sample.</title>
        <authorList>
            <person name="Liu B."/>
            <person name="Liu G.H."/>
            <person name="Cetin S."/>
            <person name="Schumann P."/>
            <person name="Pan Z.Z."/>
            <person name="Chen Q.Q."/>
        </authorList>
    </citation>
    <scope>NUCLEOTIDE SEQUENCE [LARGE SCALE GENOMIC DNA]</scope>
    <source>
        <strain evidence="4 5">FJAT-4402</strain>
    </source>
</reference>
<dbReference type="Pfam" id="PF07687">
    <property type="entry name" value="M20_dimer"/>
    <property type="match status" value="1"/>
</dbReference>
<organism evidence="4 5">
    <name type="scientific">Bacillus gobiensis</name>
    <dbReference type="NCBI Taxonomy" id="1441095"/>
    <lineage>
        <taxon>Bacteria</taxon>
        <taxon>Bacillati</taxon>
        <taxon>Bacillota</taxon>
        <taxon>Bacilli</taxon>
        <taxon>Bacillales</taxon>
        <taxon>Bacillaceae</taxon>
        <taxon>Bacillus</taxon>
    </lineage>
</organism>
<keyword evidence="1" id="KW-0479">Metal-binding</keyword>
<evidence type="ECO:0000256" key="1">
    <source>
        <dbReference type="ARBA" id="ARBA00022723"/>
    </source>
</evidence>
<reference evidence="5" key="1">
    <citation type="submission" date="2015-08" db="EMBL/GenBank/DDBJ databases">
        <title>Genome sequencing project for genomic taxonomy and phylogenomics of Bacillus-like bacteria.</title>
        <authorList>
            <person name="Liu B."/>
            <person name="Wang J."/>
            <person name="Zhu Y."/>
            <person name="Liu G."/>
            <person name="Chen Q."/>
            <person name="Chen Z."/>
            <person name="Lan J."/>
            <person name="Che J."/>
            <person name="Ge C."/>
            <person name="Shi H."/>
            <person name="Pan Z."/>
            <person name="Liu X."/>
        </authorList>
    </citation>
    <scope>NUCLEOTIDE SEQUENCE [LARGE SCALE GENOMIC DNA]</scope>
    <source>
        <strain evidence="5">FJAT-4402</strain>
    </source>
</reference>
<dbReference type="InterPro" id="IPR002933">
    <property type="entry name" value="Peptidase_M20"/>
</dbReference>
<dbReference type="SUPFAM" id="SSF55031">
    <property type="entry name" value="Bacterial exopeptidase dimerisation domain"/>
    <property type="match status" value="1"/>
</dbReference>
<proteinExistence type="predicted"/>
<keyword evidence="5" id="KW-1185">Reference proteome</keyword>
<dbReference type="AlphaFoldDB" id="A0A0M5JAF3"/>
<accession>A0A0M5JAF3</accession>